<accession>A0ABP0CI16</accession>
<feature type="signal peptide" evidence="1">
    <location>
        <begin position="1"/>
        <end position="21"/>
    </location>
</feature>
<gene>
    <name evidence="3" type="ORF">SCUCBS95973_008016</name>
</gene>
<dbReference type="Proteomes" id="UP001642405">
    <property type="component" value="Unassembled WGS sequence"/>
</dbReference>
<evidence type="ECO:0000259" key="2">
    <source>
        <dbReference type="Pfam" id="PF23865"/>
    </source>
</evidence>
<keyword evidence="4" id="KW-1185">Reference proteome</keyword>
<evidence type="ECO:0000313" key="3">
    <source>
        <dbReference type="EMBL" id="CAK7231727.1"/>
    </source>
</evidence>
<comment type="caution">
    <text evidence="3">The sequence shown here is derived from an EMBL/GenBank/DDBJ whole genome shotgun (WGS) entry which is preliminary data.</text>
</comment>
<protein>
    <recommendedName>
        <fullName evidence="2">DUF7223 domain-containing protein</fullName>
    </recommendedName>
</protein>
<name>A0ABP0CI16_9PEZI</name>
<dbReference type="InterPro" id="IPR055647">
    <property type="entry name" value="DUF7223"/>
</dbReference>
<evidence type="ECO:0000256" key="1">
    <source>
        <dbReference type="SAM" id="SignalP"/>
    </source>
</evidence>
<feature type="domain" description="DUF7223" evidence="2">
    <location>
        <begin position="78"/>
        <end position="258"/>
    </location>
</feature>
<feature type="chain" id="PRO_5047161878" description="DUF7223 domain-containing protein" evidence="1">
    <location>
        <begin position="22"/>
        <end position="295"/>
    </location>
</feature>
<dbReference type="EMBL" id="CAWUHB010000059">
    <property type="protein sequence ID" value="CAK7231727.1"/>
    <property type="molecule type" value="Genomic_DNA"/>
</dbReference>
<dbReference type="Pfam" id="PF23865">
    <property type="entry name" value="DUF7223"/>
    <property type="match status" value="1"/>
</dbReference>
<sequence length="295" mass="30552">MARFWSTVVAAAAIWAESSNARVLGPVKGPGRRSNNMAPSKNIELHYGANAHSLVNVSLSTHKPAVLLEDIASVASVAYHGSISLTSTLSGTLKYSVSSATLTQLSVDFDTSLSADLGVTVDVGAPYDTTFTYSAPALSYDLVNIPGIITIGPELLFGVGVDLGANGAVTVAADVGVAVTDGNVHIDFQNSSSSSTSGWTPDFTSAVNITEKAALSVDPFINLSVELAFNVLGGLLDLSFGLEAQPRFNNDFVLAATQDISPTTVAQPTTSGACTQGVEVNSEFVFDLFANNSPE</sequence>
<organism evidence="3 4">
    <name type="scientific">Sporothrix curviconia</name>
    <dbReference type="NCBI Taxonomy" id="1260050"/>
    <lineage>
        <taxon>Eukaryota</taxon>
        <taxon>Fungi</taxon>
        <taxon>Dikarya</taxon>
        <taxon>Ascomycota</taxon>
        <taxon>Pezizomycotina</taxon>
        <taxon>Sordariomycetes</taxon>
        <taxon>Sordariomycetidae</taxon>
        <taxon>Ophiostomatales</taxon>
        <taxon>Ophiostomataceae</taxon>
        <taxon>Sporothrix</taxon>
    </lineage>
</organism>
<proteinExistence type="predicted"/>
<keyword evidence="1" id="KW-0732">Signal</keyword>
<evidence type="ECO:0000313" key="4">
    <source>
        <dbReference type="Proteomes" id="UP001642405"/>
    </source>
</evidence>
<reference evidence="3 4" key="1">
    <citation type="submission" date="2024-01" db="EMBL/GenBank/DDBJ databases">
        <authorList>
            <person name="Allen C."/>
            <person name="Tagirdzhanova G."/>
        </authorList>
    </citation>
    <scope>NUCLEOTIDE SEQUENCE [LARGE SCALE GENOMIC DNA]</scope>
</reference>